<evidence type="ECO:0000256" key="1">
    <source>
        <dbReference type="SAM" id="MobiDB-lite"/>
    </source>
</evidence>
<dbReference type="InterPro" id="IPR053793">
    <property type="entry name" value="PB1-like"/>
</dbReference>
<sequence>MAASLVIKVKHGETLRRFNASIDDNKLSLDIVMLQNKIHRLFFFESNVRFTMTYVDEDGDVITLATNDDLHDIVKKSLKPLRITVKLLYGTSARLIRTPAHVTLPPYQPSYQRLVEQDPFLKRQKLPSPVEIIKTTMYKMVQPTPTSGSHDGEKAANSKSSAYETMFI</sequence>
<proteinExistence type="predicted"/>
<dbReference type="Proteomes" id="UP000245207">
    <property type="component" value="Unassembled WGS sequence"/>
</dbReference>
<evidence type="ECO:0000313" key="3">
    <source>
        <dbReference type="EMBL" id="PWA42103.1"/>
    </source>
</evidence>
<feature type="region of interest" description="Disordered" evidence="1">
    <location>
        <begin position="144"/>
        <end position="168"/>
    </location>
</feature>
<feature type="compositionally biased region" description="Polar residues" evidence="1">
    <location>
        <begin position="157"/>
        <end position="168"/>
    </location>
</feature>
<name>A0A2U1KZC5_ARTAN</name>
<dbReference type="PANTHER" id="PTHR20930">
    <property type="entry name" value="OVARIAN CARCINOMA ANTIGEN CA125-RELATED"/>
    <property type="match status" value="1"/>
</dbReference>
<dbReference type="Gene3D" id="3.10.20.90">
    <property type="entry name" value="Phosphatidylinositol 3-kinase Catalytic Subunit, Chain A, domain 1"/>
    <property type="match status" value="1"/>
</dbReference>
<evidence type="ECO:0000259" key="2">
    <source>
        <dbReference type="PROSITE" id="PS51745"/>
    </source>
</evidence>
<evidence type="ECO:0000313" key="4">
    <source>
        <dbReference type="Proteomes" id="UP000245207"/>
    </source>
</evidence>
<dbReference type="SUPFAM" id="SSF54277">
    <property type="entry name" value="CAD &amp; PB1 domains"/>
    <property type="match status" value="1"/>
</dbReference>
<dbReference type="SMART" id="SM00666">
    <property type="entry name" value="PB1"/>
    <property type="match status" value="1"/>
</dbReference>
<accession>A0A2U1KZC5</accession>
<dbReference type="InterPro" id="IPR000270">
    <property type="entry name" value="PB1_dom"/>
</dbReference>
<comment type="caution">
    <text evidence="3">The sequence shown here is derived from an EMBL/GenBank/DDBJ whole genome shotgun (WGS) entry which is preliminary data.</text>
</comment>
<dbReference type="Pfam" id="PF00564">
    <property type="entry name" value="PB1"/>
    <property type="match status" value="1"/>
</dbReference>
<dbReference type="OrthoDB" id="661148at2759"/>
<dbReference type="EMBL" id="PKPP01012619">
    <property type="protein sequence ID" value="PWA42103.1"/>
    <property type="molecule type" value="Genomic_DNA"/>
</dbReference>
<organism evidence="3 4">
    <name type="scientific">Artemisia annua</name>
    <name type="common">Sweet wormwood</name>
    <dbReference type="NCBI Taxonomy" id="35608"/>
    <lineage>
        <taxon>Eukaryota</taxon>
        <taxon>Viridiplantae</taxon>
        <taxon>Streptophyta</taxon>
        <taxon>Embryophyta</taxon>
        <taxon>Tracheophyta</taxon>
        <taxon>Spermatophyta</taxon>
        <taxon>Magnoliopsida</taxon>
        <taxon>eudicotyledons</taxon>
        <taxon>Gunneridae</taxon>
        <taxon>Pentapetalae</taxon>
        <taxon>asterids</taxon>
        <taxon>campanulids</taxon>
        <taxon>Asterales</taxon>
        <taxon>Asteraceae</taxon>
        <taxon>Asteroideae</taxon>
        <taxon>Anthemideae</taxon>
        <taxon>Artemisiinae</taxon>
        <taxon>Artemisia</taxon>
    </lineage>
</organism>
<dbReference type="PANTHER" id="PTHR20930:SF0">
    <property type="entry name" value="PROTEIN ILRUN"/>
    <property type="match status" value="1"/>
</dbReference>
<reference evidence="3 4" key="1">
    <citation type="journal article" date="2018" name="Mol. Plant">
        <title>The genome of Artemisia annua provides insight into the evolution of Asteraceae family and artemisinin biosynthesis.</title>
        <authorList>
            <person name="Shen Q."/>
            <person name="Zhang L."/>
            <person name="Liao Z."/>
            <person name="Wang S."/>
            <person name="Yan T."/>
            <person name="Shi P."/>
            <person name="Liu M."/>
            <person name="Fu X."/>
            <person name="Pan Q."/>
            <person name="Wang Y."/>
            <person name="Lv Z."/>
            <person name="Lu X."/>
            <person name="Zhang F."/>
            <person name="Jiang W."/>
            <person name="Ma Y."/>
            <person name="Chen M."/>
            <person name="Hao X."/>
            <person name="Li L."/>
            <person name="Tang Y."/>
            <person name="Lv G."/>
            <person name="Zhou Y."/>
            <person name="Sun X."/>
            <person name="Brodelius P.E."/>
            <person name="Rose J.K.C."/>
            <person name="Tang K."/>
        </authorList>
    </citation>
    <scope>NUCLEOTIDE SEQUENCE [LARGE SCALE GENOMIC DNA]</scope>
    <source>
        <strain evidence="4">cv. Huhao1</strain>
        <tissue evidence="3">Leaf</tissue>
    </source>
</reference>
<dbReference type="PROSITE" id="PS51745">
    <property type="entry name" value="PB1"/>
    <property type="match status" value="1"/>
</dbReference>
<dbReference type="STRING" id="35608.A0A2U1KZC5"/>
<dbReference type="AlphaFoldDB" id="A0A2U1KZC5"/>
<protein>
    <submittedName>
        <fullName evidence="3">Phox/Bem1p</fullName>
    </submittedName>
</protein>
<keyword evidence="4" id="KW-1185">Reference proteome</keyword>
<feature type="domain" description="PB1" evidence="2">
    <location>
        <begin position="4"/>
        <end position="88"/>
    </location>
</feature>
<gene>
    <name evidence="3" type="ORF">CTI12_AA548340</name>
</gene>